<protein>
    <submittedName>
        <fullName evidence="2">Uncharacterized protein</fullName>
    </submittedName>
</protein>
<dbReference type="EMBL" id="QZBT01000053">
    <property type="protein sequence ID" value="THZ83871.1"/>
    <property type="molecule type" value="Genomic_DNA"/>
</dbReference>
<feature type="compositionally biased region" description="Polar residues" evidence="1">
    <location>
        <begin position="77"/>
        <end position="93"/>
    </location>
</feature>
<feature type="compositionally biased region" description="Basic residues" evidence="1">
    <location>
        <begin position="12"/>
        <end position="21"/>
    </location>
</feature>
<reference evidence="2 3" key="1">
    <citation type="submission" date="2018-10" db="EMBL/GenBank/DDBJ databases">
        <title>Fifty Aureobasidium pullulans genomes reveal a recombining polyextremotolerant generalist.</title>
        <authorList>
            <person name="Gostincar C."/>
            <person name="Turk M."/>
            <person name="Zajc J."/>
            <person name="Gunde-Cimerman N."/>
        </authorList>
    </citation>
    <scope>NUCLEOTIDE SEQUENCE [LARGE SCALE GENOMIC DNA]</scope>
    <source>
        <strain evidence="2 3">EXF-3403</strain>
    </source>
</reference>
<evidence type="ECO:0000256" key="1">
    <source>
        <dbReference type="SAM" id="MobiDB-lite"/>
    </source>
</evidence>
<dbReference type="Proteomes" id="UP000310039">
    <property type="component" value="Unassembled WGS sequence"/>
</dbReference>
<feature type="region of interest" description="Disordered" evidence="1">
    <location>
        <begin position="299"/>
        <end position="340"/>
    </location>
</feature>
<evidence type="ECO:0000313" key="2">
    <source>
        <dbReference type="EMBL" id="THZ83871.1"/>
    </source>
</evidence>
<proteinExistence type="predicted"/>
<evidence type="ECO:0000313" key="3">
    <source>
        <dbReference type="Proteomes" id="UP000310039"/>
    </source>
</evidence>
<organism evidence="2 3">
    <name type="scientific">Aureobasidium pullulans</name>
    <name type="common">Black yeast</name>
    <name type="synonym">Pullularia pullulans</name>
    <dbReference type="NCBI Taxonomy" id="5580"/>
    <lineage>
        <taxon>Eukaryota</taxon>
        <taxon>Fungi</taxon>
        <taxon>Dikarya</taxon>
        <taxon>Ascomycota</taxon>
        <taxon>Pezizomycotina</taxon>
        <taxon>Dothideomycetes</taxon>
        <taxon>Dothideomycetidae</taxon>
        <taxon>Dothideales</taxon>
        <taxon>Saccotheciaceae</taxon>
        <taxon>Aureobasidium</taxon>
    </lineage>
</organism>
<feature type="region of interest" description="Disordered" evidence="1">
    <location>
        <begin position="190"/>
        <end position="235"/>
    </location>
</feature>
<accession>A0A4S9XXS4</accession>
<sequence>MADTNEGPVFRASKRRKVFRKRRDDDEASDGDVATPTGSTAVATNNQDQEVETETREGSVASRHVRPGGARKGGVAFSSTRTANESGTSSVFDTNAPPTPLNPVEHAQARFVAPTGHIASADDKHMWVFPSLPSTQDTEQTDNLRMAYVDSKLARLTPSHEASTSTTNQSSTLVDPTYVSKTAVQKVTANPASAARGHLDEVDINQPTLPTNTTTSRPPKRPRKPWHNRRNSASLARDAMVDQILRESQLNIYEPSSSAVPQGSTSTAADTEDADERMAAEFQRNFYAQAEERAVRRVAAPPPPTFGANKLESLKGPKLGGSRSQRAAMHAAEKAKGAKK</sequence>
<feature type="region of interest" description="Disordered" evidence="1">
    <location>
        <begin position="252"/>
        <end position="274"/>
    </location>
</feature>
<dbReference type="AlphaFoldDB" id="A0A4S9XXS4"/>
<feature type="compositionally biased region" description="Basic residues" evidence="1">
    <location>
        <begin position="218"/>
        <end position="230"/>
    </location>
</feature>
<gene>
    <name evidence="2" type="ORF">D6C84_04613</name>
</gene>
<feature type="compositionally biased region" description="Polar residues" evidence="1">
    <location>
        <begin position="252"/>
        <end position="269"/>
    </location>
</feature>
<feature type="region of interest" description="Disordered" evidence="1">
    <location>
        <begin position="1"/>
        <end position="101"/>
    </location>
</feature>
<feature type="compositionally biased region" description="Basic and acidic residues" evidence="1">
    <location>
        <begin position="331"/>
        <end position="340"/>
    </location>
</feature>
<name>A0A4S9XXS4_AURPU</name>
<feature type="compositionally biased region" description="Polar residues" evidence="1">
    <location>
        <begin position="36"/>
        <end position="48"/>
    </location>
</feature>
<comment type="caution">
    <text evidence="2">The sequence shown here is derived from an EMBL/GenBank/DDBJ whole genome shotgun (WGS) entry which is preliminary data.</text>
</comment>